<dbReference type="Proteomes" id="UP000663792">
    <property type="component" value="Unassembled WGS sequence"/>
</dbReference>
<keyword evidence="5" id="KW-1185">Reference proteome</keyword>
<dbReference type="Pfam" id="PF10145">
    <property type="entry name" value="PhageMin_Tail"/>
    <property type="match status" value="1"/>
</dbReference>
<accession>A0A939C0E9</accession>
<proteinExistence type="predicted"/>
<dbReference type="EMBL" id="JAERWK010000003">
    <property type="protein sequence ID" value="MBM9466092.1"/>
    <property type="molecule type" value="Genomic_DNA"/>
</dbReference>
<dbReference type="RefSeq" id="WP_205259048.1">
    <property type="nucleotide sequence ID" value="NZ_JAERWK010000003.1"/>
</dbReference>
<evidence type="ECO:0000259" key="3">
    <source>
        <dbReference type="Pfam" id="PF10145"/>
    </source>
</evidence>
<gene>
    <name evidence="4" type="ORF">JL106_02210</name>
</gene>
<feature type="compositionally biased region" description="Basic and acidic residues" evidence="2">
    <location>
        <begin position="466"/>
        <end position="487"/>
    </location>
</feature>
<reference evidence="4" key="1">
    <citation type="submission" date="2021-01" db="EMBL/GenBank/DDBJ databases">
        <title>YIM 132084 draft genome.</title>
        <authorList>
            <person name="An D."/>
        </authorList>
    </citation>
    <scope>NUCLEOTIDE SEQUENCE</scope>
    <source>
        <strain evidence="4">YIM 132084</strain>
    </source>
</reference>
<evidence type="ECO:0000256" key="2">
    <source>
        <dbReference type="SAM" id="MobiDB-lite"/>
    </source>
</evidence>
<organism evidence="4 5">
    <name type="scientific">Nakamurella leprariae</name>
    <dbReference type="NCBI Taxonomy" id="2803911"/>
    <lineage>
        <taxon>Bacteria</taxon>
        <taxon>Bacillati</taxon>
        <taxon>Actinomycetota</taxon>
        <taxon>Actinomycetes</taxon>
        <taxon>Nakamurellales</taxon>
        <taxon>Nakamurellaceae</taxon>
        <taxon>Nakamurella</taxon>
    </lineage>
</organism>
<dbReference type="PANTHER" id="PTHR37813:SF1">
    <property type="entry name" value="FELS-2 PROPHAGE PROTEIN"/>
    <property type="match status" value="1"/>
</dbReference>
<dbReference type="AlphaFoldDB" id="A0A939C0E9"/>
<keyword evidence="1" id="KW-1188">Viral release from host cell</keyword>
<feature type="compositionally biased region" description="Basic residues" evidence="2">
    <location>
        <begin position="529"/>
        <end position="542"/>
    </location>
</feature>
<feature type="region of interest" description="Disordered" evidence="2">
    <location>
        <begin position="387"/>
        <end position="428"/>
    </location>
</feature>
<evidence type="ECO:0000313" key="5">
    <source>
        <dbReference type="Proteomes" id="UP000663792"/>
    </source>
</evidence>
<evidence type="ECO:0000313" key="4">
    <source>
        <dbReference type="EMBL" id="MBM9466092.1"/>
    </source>
</evidence>
<evidence type="ECO:0000256" key="1">
    <source>
        <dbReference type="ARBA" id="ARBA00022612"/>
    </source>
</evidence>
<sequence>MSGTLDVGTLVGYVDFDLSGMDKSFDEAEGKMSRFEGGMSKWATAAGAGIGLALGAAVASAINTDAANRKLTAQLGLTKDEAARFGKLGGELLASGYGSGLEDVNEGIAAVVRNIGGMRDASEDDLKSITGQVISLATTMGEDLGEVARTVGVMMKTGMAKDAQEALDLVTAGLQSPVNAAGDLLDTFNEYSTIFRTLGLEGEDALGLLQRGLQGGARDADQVADALKEMLLGVQSGDSRDAISKLGLDFGALQRAMAAGGEQAKTATGQLLDAFTALPPSVEKNGIAVQLFGSLAEDAQAALSSLDPRSAAAEFEAAFGPINGSAKEFDETVSGGLQSSLDTLLGKVKSFGAGVAEDLTPALQGGISILGGLVDALGPVLGLLGDIPDRGPPRDRRVPRSQGPVPGLLRTQGQHPRVPRRDAPPAGAGHVVRAVARHDGRGGRNRLGSVGWAAQDRRRWRRPGRGRADHLGDHLGRGQDVGPDGRRPAVGRPAHYLPGGLRRSVDQGRGGAAAGLRPQLRGVQGADRGRRRLGPHHARPHR</sequence>
<feature type="region of interest" description="Disordered" evidence="2">
    <location>
        <begin position="458"/>
        <end position="542"/>
    </location>
</feature>
<name>A0A939C0E9_9ACTN</name>
<dbReference type="InterPro" id="IPR010090">
    <property type="entry name" value="Phage_tape_meas"/>
</dbReference>
<feature type="domain" description="Phage tail tape measure protein" evidence="3">
    <location>
        <begin position="101"/>
        <end position="293"/>
    </location>
</feature>
<feature type="compositionally biased region" description="Basic and acidic residues" evidence="2">
    <location>
        <begin position="387"/>
        <end position="398"/>
    </location>
</feature>
<comment type="caution">
    <text evidence="4">The sequence shown here is derived from an EMBL/GenBank/DDBJ whole genome shotgun (WGS) entry which is preliminary data.</text>
</comment>
<dbReference type="NCBIfam" id="TIGR01760">
    <property type="entry name" value="tape_meas_TP901"/>
    <property type="match status" value="1"/>
</dbReference>
<protein>
    <submittedName>
        <fullName evidence="4">Phage tail tape measure protein</fullName>
    </submittedName>
</protein>
<dbReference type="PANTHER" id="PTHR37813">
    <property type="entry name" value="FELS-2 PROPHAGE PROTEIN"/>
    <property type="match status" value="1"/>
</dbReference>